<dbReference type="OrthoDB" id="9815354at2"/>
<dbReference type="KEGG" id="boz:DBV39_01835"/>
<protein>
    <submittedName>
        <fullName evidence="1">Uncharacterized protein</fullName>
    </submittedName>
</protein>
<evidence type="ECO:0000313" key="2">
    <source>
        <dbReference type="Proteomes" id="UP000244571"/>
    </source>
</evidence>
<gene>
    <name evidence="1" type="ORF">DBV39_01835</name>
</gene>
<keyword evidence="2" id="KW-1185">Reference proteome</keyword>
<evidence type="ECO:0000313" key="1">
    <source>
        <dbReference type="EMBL" id="AWB32658.1"/>
    </source>
</evidence>
<dbReference type="RefSeq" id="WP_108620099.1">
    <property type="nucleotide sequence ID" value="NZ_CP028901.1"/>
</dbReference>
<dbReference type="AlphaFoldDB" id="A0A2R4XFS8"/>
<organism evidence="1 2">
    <name type="scientific">Orrella marina</name>
    <dbReference type="NCBI Taxonomy" id="2163011"/>
    <lineage>
        <taxon>Bacteria</taxon>
        <taxon>Pseudomonadati</taxon>
        <taxon>Pseudomonadota</taxon>
        <taxon>Betaproteobacteria</taxon>
        <taxon>Burkholderiales</taxon>
        <taxon>Alcaligenaceae</taxon>
        <taxon>Orrella</taxon>
    </lineage>
</organism>
<sequence>MSDGNHHGSLGRRGLPLLHDRVVGLVLMRGRISGCALTGELDQDGVAREWTFPDTQDGQAALLSWIQADPPEIIAVESLRSPVANAGRSREPFIDEALCKALRNVFLMRGERIASTDPVQSRVSEVLLVDTHYFKRVPARPADVSDARWLAWLVGHGLYRTLEKSMAR</sequence>
<accession>A0A2R4XFS8</accession>
<dbReference type="Proteomes" id="UP000244571">
    <property type="component" value="Chromosome"/>
</dbReference>
<proteinExistence type="predicted"/>
<name>A0A2R4XFS8_9BURK</name>
<dbReference type="EMBL" id="CP028901">
    <property type="protein sequence ID" value="AWB32658.1"/>
    <property type="molecule type" value="Genomic_DNA"/>
</dbReference>
<reference evidence="1 2" key="1">
    <citation type="submission" date="2018-04" db="EMBL/GenBank/DDBJ databases">
        <title>Bordetella sp. HZ20 isolated from seawater.</title>
        <authorList>
            <person name="Sun C."/>
        </authorList>
    </citation>
    <scope>NUCLEOTIDE SEQUENCE [LARGE SCALE GENOMIC DNA]</scope>
    <source>
        <strain evidence="1 2">HZ20</strain>
    </source>
</reference>